<evidence type="ECO:0000259" key="1">
    <source>
        <dbReference type="Pfam" id="PF09537"/>
    </source>
</evidence>
<sequence>MAQLNTPEMKHVSDIIQVLNSGIEFYSDAKEKVKDQHLAQFFDRMLNARRMVKERLQPFAVQEDGKREEGSAFSVEARKVYTKVIGAMSSDKDHTYISQLEEVEDKTLEEIRAALKENQPPQFEAALLQSMATMQECHDEMRSLKKATSH</sequence>
<reference evidence="3" key="1">
    <citation type="submission" date="2016-10" db="EMBL/GenBank/DDBJ databases">
        <authorList>
            <person name="Varghese N."/>
            <person name="Submissions S."/>
        </authorList>
    </citation>
    <scope>NUCLEOTIDE SEQUENCE [LARGE SCALE GENOMIC DNA]</scope>
    <source>
        <strain evidence="3">DSM 17616</strain>
    </source>
</reference>
<dbReference type="Gene3D" id="1.20.1260.10">
    <property type="match status" value="1"/>
</dbReference>
<organism evidence="2 3">
    <name type="scientific">Rheinheimera pacifica</name>
    <dbReference type="NCBI Taxonomy" id="173990"/>
    <lineage>
        <taxon>Bacteria</taxon>
        <taxon>Pseudomonadati</taxon>
        <taxon>Pseudomonadota</taxon>
        <taxon>Gammaproteobacteria</taxon>
        <taxon>Chromatiales</taxon>
        <taxon>Chromatiaceae</taxon>
        <taxon>Rheinheimera</taxon>
    </lineage>
</organism>
<accession>A0A1H6L0V3</accession>
<proteinExistence type="predicted"/>
<protein>
    <recommendedName>
        <fullName evidence="1">DUF2383 domain-containing protein</fullName>
    </recommendedName>
</protein>
<evidence type="ECO:0000313" key="2">
    <source>
        <dbReference type="EMBL" id="SEH79595.1"/>
    </source>
</evidence>
<evidence type="ECO:0000313" key="3">
    <source>
        <dbReference type="Proteomes" id="UP000199371"/>
    </source>
</evidence>
<feature type="domain" description="DUF2383" evidence="1">
    <location>
        <begin position="10"/>
        <end position="117"/>
    </location>
</feature>
<name>A0A1H6L0V3_9GAMM</name>
<dbReference type="RefSeq" id="WP_092791850.1">
    <property type="nucleotide sequence ID" value="NZ_DASWWU010000011.1"/>
</dbReference>
<dbReference type="Proteomes" id="UP000199371">
    <property type="component" value="Unassembled WGS sequence"/>
</dbReference>
<dbReference type="Pfam" id="PF09537">
    <property type="entry name" value="DUF2383"/>
    <property type="match status" value="1"/>
</dbReference>
<dbReference type="EMBL" id="FNXF01000004">
    <property type="protein sequence ID" value="SEH79595.1"/>
    <property type="molecule type" value="Genomic_DNA"/>
</dbReference>
<dbReference type="InterPro" id="IPR012347">
    <property type="entry name" value="Ferritin-like"/>
</dbReference>
<dbReference type="NCBIfam" id="TIGR02284">
    <property type="entry name" value="PA2169 family four-helix-bundle protein"/>
    <property type="match status" value="1"/>
</dbReference>
<dbReference type="AlphaFoldDB" id="A0A1H6L0V3"/>
<dbReference type="InterPro" id="IPR011971">
    <property type="entry name" value="CHP02284"/>
</dbReference>
<keyword evidence="3" id="KW-1185">Reference proteome</keyword>
<dbReference type="STRING" id="173990.SAMN05660691_01485"/>
<gene>
    <name evidence="2" type="ORF">SAMN05660691_01485</name>
</gene>
<dbReference type="OrthoDB" id="6105385at2"/>
<dbReference type="InterPro" id="IPR019052">
    <property type="entry name" value="DUF2383"/>
</dbReference>